<keyword evidence="4" id="KW-1185">Reference proteome</keyword>
<proteinExistence type="predicted"/>
<dbReference type="Pfam" id="PF01738">
    <property type="entry name" value="DLH"/>
    <property type="match status" value="1"/>
</dbReference>
<dbReference type="SUPFAM" id="SSF53474">
    <property type="entry name" value="alpha/beta-Hydrolases"/>
    <property type="match status" value="1"/>
</dbReference>
<dbReference type="InterPro" id="IPR029058">
    <property type="entry name" value="AB_hydrolase_fold"/>
</dbReference>
<evidence type="ECO:0000313" key="4">
    <source>
        <dbReference type="Proteomes" id="UP000315037"/>
    </source>
</evidence>
<comment type="caution">
    <text evidence="3">The sequence shown here is derived from an EMBL/GenBank/DDBJ whole genome shotgun (WGS) entry which is preliminary data.</text>
</comment>
<dbReference type="RefSeq" id="WP_165600006.1">
    <property type="nucleotide sequence ID" value="NZ_SORZ01000001.1"/>
</dbReference>
<dbReference type="InterPro" id="IPR002925">
    <property type="entry name" value="Dienelactn_hydro"/>
</dbReference>
<dbReference type="PANTHER" id="PTHR46623">
    <property type="entry name" value="CARBOXYMETHYLENEBUTENOLIDASE-RELATED"/>
    <property type="match status" value="1"/>
</dbReference>
<dbReference type="AlphaFoldDB" id="A0A506UQ82"/>
<dbReference type="InterPro" id="IPR051049">
    <property type="entry name" value="Dienelactone_hydrolase-like"/>
</dbReference>
<name>A0A506UQ82_9PROT</name>
<evidence type="ECO:0000256" key="1">
    <source>
        <dbReference type="SAM" id="MobiDB-lite"/>
    </source>
</evidence>
<accession>A0A506UQ82</accession>
<protein>
    <submittedName>
        <fullName evidence="3">Dienelactone hydrolase family protein</fullName>
    </submittedName>
</protein>
<dbReference type="EMBL" id="SORZ01000001">
    <property type="protein sequence ID" value="TPW35490.1"/>
    <property type="molecule type" value="Genomic_DNA"/>
</dbReference>
<dbReference type="GO" id="GO:0016787">
    <property type="term" value="F:hydrolase activity"/>
    <property type="evidence" value="ECO:0007669"/>
    <property type="project" value="UniProtKB-KW"/>
</dbReference>
<dbReference type="Proteomes" id="UP000315037">
    <property type="component" value="Unassembled WGS sequence"/>
</dbReference>
<feature type="domain" description="Dienelactone hydrolase" evidence="2">
    <location>
        <begin position="44"/>
        <end position="255"/>
    </location>
</feature>
<keyword evidence="3" id="KW-0378">Hydrolase</keyword>
<dbReference type="PANTHER" id="PTHR46623:SF6">
    <property type="entry name" value="ALPHA_BETA-HYDROLASES SUPERFAMILY PROTEIN"/>
    <property type="match status" value="1"/>
</dbReference>
<dbReference type="Gene3D" id="3.40.50.1820">
    <property type="entry name" value="alpha/beta hydrolase"/>
    <property type="match status" value="1"/>
</dbReference>
<evidence type="ECO:0000313" key="3">
    <source>
        <dbReference type="EMBL" id="TPW35490.1"/>
    </source>
</evidence>
<gene>
    <name evidence="3" type="ORF">E3202_00435</name>
</gene>
<reference evidence="3 4" key="1">
    <citation type="submission" date="2019-03" db="EMBL/GenBank/DDBJ databases">
        <title>The complete genome sequence of Neokomagataea sp. Jb2 NBRC113641.</title>
        <authorList>
            <person name="Chua K.-O."/>
            <person name="Chan K.-G."/>
            <person name="See-Too W.-S."/>
        </authorList>
    </citation>
    <scope>NUCLEOTIDE SEQUENCE [LARGE SCALE GENOMIC DNA]</scope>
    <source>
        <strain evidence="3 4">Jb2</strain>
    </source>
</reference>
<evidence type="ECO:0000259" key="2">
    <source>
        <dbReference type="Pfam" id="PF01738"/>
    </source>
</evidence>
<organism evidence="3 4">
    <name type="scientific">Oecophyllibacter saccharovorans</name>
    <dbReference type="NCBI Taxonomy" id="2558360"/>
    <lineage>
        <taxon>Bacteria</taxon>
        <taxon>Pseudomonadati</taxon>
        <taxon>Pseudomonadota</taxon>
        <taxon>Alphaproteobacteria</taxon>
        <taxon>Acetobacterales</taxon>
        <taxon>Acetobacteraceae</taxon>
        <taxon>Oecophyllibacter</taxon>
    </lineage>
</organism>
<feature type="region of interest" description="Disordered" evidence="1">
    <location>
        <begin position="1"/>
        <end position="22"/>
    </location>
</feature>
<sequence>MPAASTPSSAPPERPSAPGSVRGRLRDLTSADGQVFQAWEALPPEGVTPRAGLIVLQEIFGLTDYIREVCNSLAEQGYHVLAPALFDPVRPGTVLAYDQAGLTEGLALRDRLSPGVPQQLITACLDTLRKEHAGHAKGGEKAFPVGVLGFCWGGLLAWEAAQSLPVNAANCWYGGGIAQHCSPPPACPTELQFGAEDSYIPPADWEMIHKACPEVKIFIYPGAGHGFGCTTRASYDPEAASLAWKRTLEFFKTYL</sequence>